<dbReference type="Pfam" id="PF00001">
    <property type="entry name" value="7tm_1"/>
    <property type="match status" value="1"/>
</dbReference>
<feature type="domain" description="G-protein coupled receptors family 1 profile" evidence="9">
    <location>
        <begin position="1"/>
        <end position="240"/>
    </location>
</feature>
<dbReference type="PANTHER" id="PTHR24238">
    <property type="entry name" value="G-PROTEIN COUPLED RECEPTOR"/>
    <property type="match status" value="1"/>
</dbReference>
<evidence type="ECO:0000259" key="9">
    <source>
        <dbReference type="PROSITE" id="PS50262"/>
    </source>
</evidence>
<dbReference type="PRINTS" id="PR00237">
    <property type="entry name" value="GPCRRHODOPSN"/>
</dbReference>
<gene>
    <name evidence="10" type="ORF">EB796_001589</name>
</gene>
<dbReference type="GO" id="GO:0005886">
    <property type="term" value="C:plasma membrane"/>
    <property type="evidence" value="ECO:0007669"/>
    <property type="project" value="TreeGrafter"/>
</dbReference>
<evidence type="ECO:0000256" key="7">
    <source>
        <dbReference type="ARBA" id="ARBA00023224"/>
    </source>
</evidence>
<feature type="transmembrane region" description="Helical" evidence="8">
    <location>
        <begin position="59"/>
        <end position="81"/>
    </location>
</feature>
<accession>A0A7J7KPL0</accession>
<keyword evidence="3 8" id="KW-1133">Transmembrane helix</keyword>
<keyword evidence="6" id="KW-0675">Receptor</keyword>
<dbReference type="OrthoDB" id="5975336at2759"/>
<evidence type="ECO:0000313" key="10">
    <source>
        <dbReference type="EMBL" id="KAF6040116.1"/>
    </source>
</evidence>
<evidence type="ECO:0000256" key="6">
    <source>
        <dbReference type="ARBA" id="ARBA00023170"/>
    </source>
</evidence>
<evidence type="ECO:0000256" key="8">
    <source>
        <dbReference type="SAM" id="Phobius"/>
    </source>
</evidence>
<dbReference type="PANTHER" id="PTHR24238:SF69">
    <property type="entry name" value="G-PROTEIN COUPLED RECEPTOR 165"/>
    <property type="match status" value="1"/>
</dbReference>
<feature type="transmembrane region" description="Helical" evidence="8">
    <location>
        <begin position="183"/>
        <end position="204"/>
    </location>
</feature>
<evidence type="ECO:0000256" key="5">
    <source>
        <dbReference type="ARBA" id="ARBA00023136"/>
    </source>
</evidence>
<dbReference type="SUPFAM" id="SSF81321">
    <property type="entry name" value="Family A G protein-coupled receptor-like"/>
    <property type="match status" value="1"/>
</dbReference>
<dbReference type="InterPro" id="IPR000276">
    <property type="entry name" value="GPCR_Rhodpsn"/>
</dbReference>
<dbReference type="CDD" id="cd00637">
    <property type="entry name" value="7tm_classA_rhodopsin-like"/>
    <property type="match status" value="1"/>
</dbReference>
<evidence type="ECO:0000256" key="4">
    <source>
        <dbReference type="ARBA" id="ARBA00023040"/>
    </source>
</evidence>
<name>A0A7J7KPL0_BUGNE</name>
<feature type="transmembrane region" description="Helical" evidence="8">
    <location>
        <begin position="224"/>
        <end position="243"/>
    </location>
</feature>
<evidence type="ECO:0000256" key="2">
    <source>
        <dbReference type="ARBA" id="ARBA00022692"/>
    </source>
</evidence>
<keyword evidence="11" id="KW-1185">Reference proteome</keyword>
<sequence>MNFLVMVYRNWIFGVMTCYMSAVVPYIMLHCSMLTFIIMAADRYRSIAHPTKRQLNVSLCLVTVWVSSVCAAMPSVTYIHYRDVHHLHSKLHNNGLCWSTGDEYSKVIFVTIFTLPAVIIAFLLVKTSAELKTKEALCKLHNSQSNRNMGSDSLDEDSITAAEINVKCKDKRVIEKEKTTQKYLTLTMGLWITCWIPMKIFGVISSNTTETIDNAQMLDIVQMILLPISAMCTLTTPICFVLMKQSLKKKDLALRQARHHEISDDSKSLSWCRSNSKFTTFKA</sequence>
<dbReference type="PROSITE" id="PS50262">
    <property type="entry name" value="G_PROTEIN_RECEP_F1_2"/>
    <property type="match status" value="1"/>
</dbReference>
<keyword evidence="2 8" id="KW-0812">Transmembrane</keyword>
<dbReference type="AlphaFoldDB" id="A0A7J7KPL0"/>
<dbReference type="InterPro" id="IPR017452">
    <property type="entry name" value="GPCR_Rhodpsn_7TM"/>
</dbReference>
<reference evidence="10" key="1">
    <citation type="submission" date="2020-06" db="EMBL/GenBank/DDBJ databases">
        <title>Draft genome of Bugula neritina, a colonial animal packing powerful symbionts and potential medicines.</title>
        <authorList>
            <person name="Rayko M."/>
        </authorList>
    </citation>
    <scope>NUCLEOTIDE SEQUENCE [LARGE SCALE GENOMIC DNA]</scope>
    <source>
        <strain evidence="10">Kwan_BN1</strain>
    </source>
</reference>
<organism evidence="10 11">
    <name type="scientific">Bugula neritina</name>
    <name type="common">Brown bryozoan</name>
    <name type="synonym">Sertularia neritina</name>
    <dbReference type="NCBI Taxonomy" id="10212"/>
    <lineage>
        <taxon>Eukaryota</taxon>
        <taxon>Metazoa</taxon>
        <taxon>Spiralia</taxon>
        <taxon>Lophotrochozoa</taxon>
        <taxon>Bryozoa</taxon>
        <taxon>Gymnolaemata</taxon>
        <taxon>Cheilostomatida</taxon>
        <taxon>Flustrina</taxon>
        <taxon>Buguloidea</taxon>
        <taxon>Bugulidae</taxon>
        <taxon>Bugula</taxon>
    </lineage>
</organism>
<dbReference type="Proteomes" id="UP000593567">
    <property type="component" value="Unassembled WGS sequence"/>
</dbReference>
<dbReference type="Gene3D" id="1.20.1070.10">
    <property type="entry name" value="Rhodopsin 7-helix transmembrane proteins"/>
    <property type="match status" value="1"/>
</dbReference>
<feature type="transmembrane region" description="Helical" evidence="8">
    <location>
        <begin position="12"/>
        <end position="38"/>
    </location>
</feature>
<evidence type="ECO:0000256" key="1">
    <source>
        <dbReference type="ARBA" id="ARBA00004141"/>
    </source>
</evidence>
<feature type="transmembrane region" description="Helical" evidence="8">
    <location>
        <begin position="107"/>
        <end position="125"/>
    </location>
</feature>
<dbReference type="GO" id="GO:0008188">
    <property type="term" value="F:neuropeptide receptor activity"/>
    <property type="evidence" value="ECO:0007669"/>
    <property type="project" value="TreeGrafter"/>
</dbReference>
<dbReference type="EMBL" id="VXIV02000181">
    <property type="protein sequence ID" value="KAF6040116.1"/>
    <property type="molecule type" value="Genomic_DNA"/>
</dbReference>
<proteinExistence type="predicted"/>
<comment type="caution">
    <text evidence="10">The sequence shown here is derived from an EMBL/GenBank/DDBJ whole genome shotgun (WGS) entry which is preliminary data.</text>
</comment>
<evidence type="ECO:0000313" key="11">
    <source>
        <dbReference type="Proteomes" id="UP000593567"/>
    </source>
</evidence>
<comment type="subcellular location">
    <subcellularLocation>
        <location evidence="1">Membrane</location>
        <topology evidence="1">Multi-pass membrane protein</topology>
    </subcellularLocation>
</comment>
<keyword evidence="7" id="KW-0807">Transducer</keyword>
<evidence type="ECO:0000256" key="3">
    <source>
        <dbReference type="ARBA" id="ARBA00022989"/>
    </source>
</evidence>
<keyword evidence="5 8" id="KW-0472">Membrane</keyword>
<keyword evidence="4" id="KW-0297">G-protein coupled receptor</keyword>
<protein>
    <recommendedName>
        <fullName evidence="9">G-protein coupled receptors family 1 profile domain-containing protein</fullName>
    </recommendedName>
</protein>